<keyword evidence="1" id="KW-0732">Signal</keyword>
<evidence type="ECO:0000313" key="3">
    <source>
        <dbReference type="Proteomes" id="UP000612282"/>
    </source>
</evidence>
<dbReference type="Gene3D" id="3.30.110.170">
    <property type="entry name" value="Protein of unknown function (DUF541), domain 1"/>
    <property type="match status" value="1"/>
</dbReference>
<dbReference type="Gene3D" id="3.30.70.2970">
    <property type="entry name" value="Protein of unknown function (DUF541), domain 2"/>
    <property type="match status" value="1"/>
</dbReference>
<feature type="signal peptide" evidence="1">
    <location>
        <begin position="1"/>
        <end position="28"/>
    </location>
</feature>
<accession>A0ABQ3XH68</accession>
<dbReference type="PANTHER" id="PTHR34387">
    <property type="entry name" value="SLR1258 PROTEIN"/>
    <property type="match status" value="1"/>
</dbReference>
<sequence length="242" mass="24712">MNRSLVSMPSLVALATGAALFGGVPAHASPAEPPWEGVQVSGVGKVFGEPDTLTANFAAESSAATVGAALSGATAAATKMRNTLVSGGIAKVDLQTSNVDINPKTDDKGKITGYTVNQGITATVRNLTKAGVLIADAVRAGGDAARLSGVSFAIGDDSTLLADARKKAFADARAKAELYARESGRPLGRVLRISESSPGFPMPSEQLRSYAGMMADKALPIEPGRQQLTATVSVEWALGATK</sequence>
<evidence type="ECO:0000256" key="1">
    <source>
        <dbReference type="SAM" id="SignalP"/>
    </source>
</evidence>
<gene>
    <name evidence="2" type="ORF">Aco03nite_062510</name>
</gene>
<dbReference type="PANTHER" id="PTHR34387:SF1">
    <property type="entry name" value="PERIPLASMIC IMMUNOGENIC PROTEIN"/>
    <property type="match status" value="1"/>
</dbReference>
<name>A0ABQ3XH68_9ACTN</name>
<protein>
    <submittedName>
        <fullName evidence="2">Conserved lipoprotein LpqG</fullName>
    </submittedName>
</protein>
<keyword evidence="2" id="KW-0449">Lipoprotein</keyword>
<organism evidence="2 3">
    <name type="scientific">Actinoplanes couchii</name>
    <dbReference type="NCBI Taxonomy" id="403638"/>
    <lineage>
        <taxon>Bacteria</taxon>
        <taxon>Bacillati</taxon>
        <taxon>Actinomycetota</taxon>
        <taxon>Actinomycetes</taxon>
        <taxon>Micromonosporales</taxon>
        <taxon>Micromonosporaceae</taxon>
        <taxon>Actinoplanes</taxon>
    </lineage>
</organism>
<proteinExistence type="predicted"/>
<comment type="caution">
    <text evidence="2">The sequence shown here is derived from an EMBL/GenBank/DDBJ whole genome shotgun (WGS) entry which is preliminary data.</text>
</comment>
<evidence type="ECO:0000313" key="2">
    <source>
        <dbReference type="EMBL" id="GID57847.1"/>
    </source>
</evidence>
<dbReference type="EMBL" id="BOMG01000077">
    <property type="protein sequence ID" value="GID57847.1"/>
    <property type="molecule type" value="Genomic_DNA"/>
</dbReference>
<feature type="chain" id="PRO_5046066800" evidence="1">
    <location>
        <begin position="29"/>
        <end position="242"/>
    </location>
</feature>
<keyword evidence="3" id="KW-1185">Reference proteome</keyword>
<reference evidence="2 3" key="1">
    <citation type="submission" date="2021-01" db="EMBL/GenBank/DDBJ databases">
        <title>Whole genome shotgun sequence of Actinoplanes couchii NBRC 106145.</title>
        <authorList>
            <person name="Komaki H."/>
            <person name="Tamura T."/>
        </authorList>
    </citation>
    <scope>NUCLEOTIDE SEQUENCE [LARGE SCALE GENOMIC DNA]</scope>
    <source>
        <strain evidence="2 3">NBRC 106145</strain>
    </source>
</reference>
<dbReference type="Proteomes" id="UP000612282">
    <property type="component" value="Unassembled WGS sequence"/>
</dbReference>
<dbReference type="Pfam" id="PF04402">
    <property type="entry name" value="SIMPL"/>
    <property type="match status" value="1"/>
</dbReference>
<dbReference type="InterPro" id="IPR052022">
    <property type="entry name" value="26kDa_periplasmic_antigen"/>
</dbReference>
<dbReference type="InterPro" id="IPR007497">
    <property type="entry name" value="SIMPL/DUF541"/>
</dbReference>